<name>A0A1H3ALZ1_9RHOB</name>
<dbReference type="GO" id="GO:0005509">
    <property type="term" value="F:calcium ion binding"/>
    <property type="evidence" value="ECO:0007669"/>
    <property type="project" value="InterPro"/>
</dbReference>
<dbReference type="Proteomes" id="UP000183400">
    <property type="component" value="Unassembled WGS sequence"/>
</dbReference>
<accession>A0A1H3ALZ1</accession>
<dbReference type="OrthoDB" id="7707741at2"/>
<reference evidence="4" key="1">
    <citation type="submission" date="2016-10" db="EMBL/GenBank/DDBJ databases">
        <authorList>
            <person name="Varghese N."/>
            <person name="Submissions S."/>
        </authorList>
    </citation>
    <scope>NUCLEOTIDE SEQUENCE [LARGE SCALE GENOMIC DNA]</scope>
    <source>
        <strain evidence="4">DSM 27839</strain>
    </source>
</reference>
<organism evidence="3 4">
    <name type="scientific">Ruegeria halocynthiae</name>
    <dbReference type="NCBI Taxonomy" id="985054"/>
    <lineage>
        <taxon>Bacteria</taxon>
        <taxon>Pseudomonadati</taxon>
        <taxon>Pseudomonadota</taxon>
        <taxon>Alphaproteobacteria</taxon>
        <taxon>Rhodobacterales</taxon>
        <taxon>Roseobacteraceae</taxon>
        <taxon>Ruegeria</taxon>
    </lineage>
</organism>
<dbReference type="InterPro" id="IPR011992">
    <property type="entry name" value="EF-hand-dom_pair"/>
</dbReference>
<dbReference type="AlphaFoldDB" id="A0A1H3ALZ1"/>
<feature type="signal peptide" evidence="1">
    <location>
        <begin position="1"/>
        <end position="19"/>
    </location>
</feature>
<evidence type="ECO:0000256" key="1">
    <source>
        <dbReference type="SAM" id="SignalP"/>
    </source>
</evidence>
<feature type="chain" id="PRO_5010325270" evidence="1">
    <location>
        <begin position="20"/>
        <end position="115"/>
    </location>
</feature>
<dbReference type="RefSeq" id="WP_074737314.1">
    <property type="nucleotide sequence ID" value="NZ_FNNP01000004.1"/>
</dbReference>
<proteinExistence type="predicted"/>
<dbReference type="Gene3D" id="1.10.238.10">
    <property type="entry name" value="EF-hand"/>
    <property type="match status" value="1"/>
</dbReference>
<dbReference type="EMBL" id="FNNP01000004">
    <property type="protein sequence ID" value="SDX29849.1"/>
    <property type="molecule type" value="Genomic_DNA"/>
</dbReference>
<evidence type="ECO:0000313" key="4">
    <source>
        <dbReference type="Proteomes" id="UP000183400"/>
    </source>
</evidence>
<dbReference type="InterPro" id="IPR002048">
    <property type="entry name" value="EF_hand_dom"/>
</dbReference>
<sequence>MKRILILGTTMLLTGTAFAESVSELHEAELNNIDKNNDGFLSKDEFNAFSDYAFQAMDDDKNGTLGQSEAKPFLDIKQFQSADRNQDNLISRAEYDAQMGSDFEAADQDGNGQLD</sequence>
<evidence type="ECO:0000259" key="2">
    <source>
        <dbReference type="PROSITE" id="PS50222"/>
    </source>
</evidence>
<evidence type="ECO:0000313" key="3">
    <source>
        <dbReference type="EMBL" id="SDX29849.1"/>
    </source>
</evidence>
<protein>
    <submittedName>
        <fullName evidence="3">EF hand</fullName>
    </submittedName>
</protein>
<gene>
    <name evidence="3" type="ORF">SAMN05444358_104199</name>
</gene>
<dbReference type="PROSITE" id="PS50222">
    <property type="entry name" value="EF_HAND_2"/>
    <property type="match status" value="1"/>
</dbReference>
<keyword evidence="1" id="KW-0732">Signal</keyword>
<keyword evidence="4" id="KW-1185">Reference proteome</keyword>
<feature type="domain" description="EF-hand" evidence="2">
    <location>
        <begin position="94"/>
        <end position="115"/>
    </location>
</feature>
<dbReference type="Pfam" id="PF13202">
    <property type="entry name" value="EF-hand_5"/>
    <property type="match status" value="2"/>
</dbReference>
<dbReference type="STRING" id="985054.SAMN05444358_104199"/>
<dbReference type="SUPFAM" id="SSF47473">
    <property type="entry name" value="EF-hand"/>
    <property type="match status" value="1"/>
</dbReference>